<evidence type="ECO:0000256" key="2">
    <source>
        <dbReference type="SAM" id="SignalP"/>
    </source>
</evidence>
<keyword evidence="4" id="KW-1185">Reference proteome</keyword>
<evidence type="ECO:0000313" key="4">
    <source>
        <dbReference type="Proteomes" id="UP000549911"/>
    </source>
</evidence>
<accession>A0A7Y9H022</accession>
<comment type="caution">
    <text evidence="3">The sequence shown here is derived from an EMBL/GenBank/DDBJ whole genome shotgun (WGS) entry which is preliminary data.</text>
</comment>
<keyword evidence="2" id="KW-0732">Signal</keyword>
<reference evidence="3 4" key="1">
    <citation type="submission" date="2020-07" db="EMBL/GenBank/DDBJ databases">
        <authorList>
            <person name="Partida-Martinez L."/>
            <person name="Huntemann M."/>
            <person name="Clum A."/>
            <person name="Wang J."/>
            <person name="Palaniappan K."/>
            <person name="Ritter S."/>
            <person name="Chen I.-M."/>
            <person name="Stamatis D."/>
            <person name="Reddy T."/>
            <person name="O'Malley R."/>
            <person name="Daum C."/>
            <person name="Shapiro N."/>
            <person name="Ivanova N."/>
            <person name="Kyrpides N."/>
            <person name="Woyke T."/>
        </authorList>
    </citation>
    <scope>NUCLEOTIDE SEQUENCE [LARGE SCALE GENOMIC DNA]</scope>
    <source>
        <strain evidence="3 4">AT2.17</strain>
    </source>
</reference>
<dbReference type="Proteomes" id="UP000549911">
    <property type="component" value="Unassembled WGS sequence"/>
</dbReference>
<reference evidence="3 4" key="2">
    <citation type="submission" date="2020-08" db="EMBL/GenBank/DDBJ databases">
        <title>The Agave Microbiome: Exploring the role of microbial communities in plant adaptations to desert environments.</title>
        <authorList>
            <person name="Partida-Martinez L.P."/>
        </authorList>
    </citation>
    <scope>NUCLEOTIDE SEQUENCE [LARGE SCALE GENOMIC DNA]</scope>
    <source>
        <strain evidence="3 4">AT2.17</strain>
    </source>
</reference>
<feature type="signal peptide" evidence="2">
    <location>
        <begin position="1"/>
        <end position="26"/>
    </location>
</feature>
<feature type="chain" id="PRO_5031137092" evidence="2">
    <location>
        <begin position="27"/>
        <end position="365"/>
    </location>
</feature>
<proteinExistence type="predicted"/>
<feature type="region of interest" description="Disordered" evidence="1">
    <location>
        <begin position="239"/>
        <end position="268"/>
    </location>
</feature>
<sequence>MRIRGALAPVAACTALAGLLATPAGAVPVEVGQHTIFDTRVPGMPTTADGARTLRAVSAETDWRTGEVELTATLGSAVPAFSEVSVTWHLGRWSPSGSECAPEKTVTATAIGDGYDRPVTETRVFADLARDYTCLDVSLTTQREVTDRMRDGWTTAIAYSGAEADLAAGAAGSTERTTVLAGRPTPAIVLVTSHVLPSATTTVTGSGAVRIEPFEVTGLAADEVRPVVARVTAPRGRSTLSLRARDERGDPDYDGSSPVAAVRASGRPDAGRFTGDGVRLRVDAKGRVRSLVALVGTCSSPADVRARLRDVVRLPRSGAAAVARRVGKGWTAVQVVTLADHKVTGVVVRTTPGCTRVVPFVARRR</sequence>
<protein>
    <submittedName>
        <fullName evidence="3">Uncharacterized protein</fullName>
    </submittedName>
</protein>
<dbReference type="RefSeq" id="WP_179617983.1">
    <property type="nucleotide sequence ID" value="NZ_JACCBW010000001.1"/>
</dbReference>
<evidence type="ECO:0000313" key="3">
    <source>
        <dbReference type="EMBL" id="NYE35310.1"/>
    </source>
</evidence>
<dbReference type="AlphaFoldDB" id="A0A7Y9H022"/>
<evidence type="ECO:0000256" key="1">
    <source>
        <dbReference type="SAM" id="MobiDB-lite"/>
    </source>
</evidence>
<dbReference type="EMBL" id="JACCBW010000001">
    <property type="protein sequence ID" value="NYE35310.1"/>
    <property type="molecule type" value="Genomic_DNA"/>
</dbReference>
<name>A0A7Y9H022_9ACTN</name>
<organism evidence="3 4">
    <name type="scientific">Nocardioides cavernae</name>
    <dbReference type="NCBI Taxonomy" id="1921566"/>
    <lineage>
        <taxon>Bacteria</taxon>
        <taxon>Bacillati</taxon>
        <taxon>Actinomycetota</taxon>
        <taxon>Actinomycetes</taxon>
        <taxon>Propionibacteriales</taxon>
        <taxon>Nocardioidaceae</taxon>
        <taxon>Nocardioides</taxon>
    </lineage>
</organism>
<gene>
    <name evidence="3" type="ORF">F4692_000414</name>
</gene>